<keyword evidence="4" id="KW-0720">Serine protease</keyword>
<gene>
    <name evidence="5" type="ORF">DY218_11220</name>
</gene>
<evidence type="ECO:0000313" key="6">
    <source>
        <dbReference type="Proteomes" id="UP000263094"/>
    </source>
</evidence>
<dbReference type="Proteomes" id="UP000263094">
    <property type="component" value="Unassembled WGS sequence"/>
</dbReference>
<dbReference type="PANTHER" id="PTHR20842:SF0">
    <property type="entry name" value="ALPHA-ASPARTYL DIPEPTIDASE"/>
    <property type="match status" value="1"/>
</dbReference>
<dbReference type="Gene3D" id="3.40.50.880">
    <property type="match status" value="1"/>
</dbReference>
<comment type="caution">
    <text evidence="5">The sequence shown here is derived from an EMBL/GenBank/DDBJ whole genome shotgun (WGS) entry which is preliminary data.</text>
</comment>
<dbReference type="InterPro" id="IPR005320">
    <property type="entry name" value="Peptidase_S51"/>
</dbReference>
<dbReference type="EMBL" id="QUAK01000063">
    <property type="protein sequence ID" value="RFU86632.1"/>
    <property type="molecule type" value="Genomic_DNA"/>
</dbReference>
<dbReference type="InterPro" id="IPR029062">
    <property type="entry name" value="Class_I_gatase-like"/>
</dbReference>
<keyword evidence="3" id="KW-0378">Hydrolase</keyword>
<evidence type="ECO:0000256" key="1">
    <source>
        <dbReference type="ARBA" id="ARBA00006534"/>
    </source>
</evidence>
<evidence type="ECO:0000256" key="3">
    <source>
        <dbReference type="ARBA" id="ARBA00022801"/>
    </source>
</evidence>
<keyword evidence="2" id="KW-0645">Protease</keyword>
<evidence type="ECO:0000313" key="5">
    <source>
        <dbReference type="EMBL" id="RFU86632.1"/>
    </source>
</evidence>
<organism evidence="5 6">
    <name type="scientific">Streptomyces triticagri</name>
    <dbReference type="NCBI Taxonomy" id="2293568"/>
    <lineage>
        <taxon>Bacteria</taxon>
        <taxon>Bacillati</taxon>
        <taxon>Actinomycetota</taxon>
        <taxon>Actinomycetes</taxon>
        <taxon>Kitasatosporales</taxon>
        <taxon>Streptomycetaceae</taxon>
        <taxon>Streptomyces</taxon>
    </lineage>
</organism>
<dbReference type="AlphaFoldDB" id="A0A372M6Q9"/>
<evidence type="ECO:0008006" key="7">
    <source>
        <dbReference type="Google" id="ProtNLM"/>
    </source>
</evidence>
<dbReference type="OrthoDB" id="3373764at2"/>
<protein>
    <recommendedName>
        <fullName evidence="7">Peptidase</fullName>
    </recommendedName>
</protein>
<dbReference type="Pfam" id="PF03575">
    <property type="entry name" value="Peptidase_S51"/>
    <property type="match status" value="1"/>
</dbReference>
<name>A0A372M6Q9_9ACTN</name>
<comment type="similarity">
    <text evidence="1">Belongs to the peptidase S51 family.</text>
</comment>
<keyword evidence="6" id="KW-1185">Reference proteome</keyword>
<dbReference type="GO" id="GO:0006508">
    <property type="term" value="P:proteolysis"/>
    <property type="evidence" value="ECO:0007669"/>
    <property type="project" value="UniProtKB-KW"/>
</dbReference>
<dbReference type="RefSeq" id="WP_128555804.1">
    <property type="nucleotide sequence ID" value="NZ_QUAK01000063.1"/>
</dbReference>
<evidence type="ECO:0000256" key="4">
    <source>
        <dbReference type="ARBA" id="ARBA00022825"/>
    </source>
</evidence>
<dbReference type="SUPFAM" id="SSF52317">
    <property type="entry name" value="Class I glutamine amidotransferase-like"/>
    <property type="match status" value="1"/>
</dbReference>
<accession>A0A372M6Q9</accession>
<proteinExistence type="inferred from homology"/>
<sequence length="215" mass="23626">MRLYLSSFRIGSRPDELLRLLGEGRRTALIINADDYKGPEGRAASLQREVDELKGIGLDPFEVDLRQYFGRQDELAEVLSGVDAIYVRGGSTFILRRAFERSGADQIISQLLADDAVVYAGYSAGPCMLGPTLRGIDGEVDNPNLVPEGYEETTLSWDCMGVLPYVIASHYKSDHPESAEVDKSVEYFISHHIPFIAISDGQAIVVEGDVRTVVG</sequence>
<evidence type="ECO:0000256" key="2">
    <source>
        <dbReference type="ARBA" id="ARBA00022670"/>
    </source>
</evidence>
<dbReference type="PANTHER" id="PTHR20842">
    <property type="entry name" value="PROTEASE S51 ALPHA-ASPARTYL DIPEPTIDASE"/>
    <property type="match status" value="1"/>
</dbReference>
<reference evidence="5 6" key="1">
    <citation type="submission" date="2018-08" db="EMBL/GenBank/DDBJ databases">
        <title>Isolation, diversity and antifungal activity of Actinobacteria from wheat.</title>
        <authorList>
            <person name="Han C."/>
        </authorList>
    </citation>
    <scope>NUCLEOTIDE SEQUENCE [LARGE SCALE GENOMIC DNA]</scope>
    <source>
        <strain evidence="5 6">NEAU-YY421</strain>
    </source>
</reference>
<dbReference type="GO" id="GO:0008236">
    <property type="term" value="F:serine-type peptidase activity"/>
    <property type="evidence" value="ECO:0007669"/>
    <property type="project" value="UniProtKB-KW"/>
</dbReference>